<evidence type="ECO:0000313" key="2">
    <source>
        <dbReference type="Proteomes" id="UP000008851"/>
    </source>
</evidence>
<protein>
    <submittedName>
        <fullName evidence="1">Uncharacterized protein</fullName>
    </submittedName>
</protein>
<organism evidence="1 2">
    <name type="scientific">Xanthomonas oryzae pv. oryzicola (strain BLS256)</name>
    <dbReference type="NCBI Taxonomy" id="383407"/>
    <lineage>
        <taxon>Bacteria</taxon>
        <taxon>Pseudomonadati</taxon>
        <taxon>Pseudomonadota</taxon>
        <taxon>Gammaproteobacteria</taxon>
        <taxon>Lysobacterales</taxon>
        <taxon>Lysobacteraceae</taxon>
        <taxon>Xanthomonas</taxon>
    </lineage>
</organism>
<dbReference type="EMBL" id="CP003057">
    <property type="protein sequence ID" value="AEQ98651.1"/>
    <property type="molecule type" value="Genomic_DNA"/>
</dbReference>
<reference evidence="1 2" key="1">
    <citation type="journal article" date="2011" name="J. Bacteriol.">
        <title>Two new complete genome sequences offer insight into host and tissue specificity of plant pathogenic Xanthomonas spp.</title>
        <authorList>
            <person name="Bogdanove A.J."/>
            <person name="Koebnik R."/>
            <person name="Lu H."/>
            <person name="Furutani A."/>
            <person name="Angiuoli S.V."/>
            <person name="Patil P.B."/>
            <person name="Van Sluys M.A."/>
            <person name="Ryan R.P."/>
            <person name="Meyer D.F."/>
            <person name="Han S.W."/>
            <person name="Aparna G."/>
            <person name="Rajaram M."/>
            <person name="Delcher A.L."/>
            <person name="Phillippy A.M."/>
            <person name="Puiu D."/>
            <person name="Schatz M.C."/>
            <person name="Shumway M."/>
            <person name="Sommer D.D."/>
            <person name="Trapnell C."/>
            <person name="Benahmed F."/>
            <person name="Dimitrov G."/>
            <person name="Madupu R."/>
            <person name="Radune D."/>
            <person name="Sullivan S."/>
            <person name="Jha G."/>
            <person name="Ishihara H."/>
            <person name="Lee S.W."/>
            <person name="Pandey A."/>
            <person name="Sharma V."/>
            <person name="Sriariyanun M."/>
            <person name="Szurek B."/>
            <person name="Vera-Cruz C.M."/>
            <person name="Dorman K.S."/>
            <person name="Ronald P.C."/>
            <person name="Verdier V."/>
            <person name="Dow J.M."/>
            <person name="Sonti R.V."/>
            <person name="Tsuge S."/>
            <person name="Brendel V.P."/>
            <person name="Rabinowicz P.D."/>
            <person name="Leach J.E."/>
            <person name="White F.F."/>
            <person name="Salzberg S.L."/>
        </authorList>
    </citation>
    <scope>NUCLEOTIDE SEQUENCE [LARGE SCALE GENOMIC DNA]</scope>
    <source>
        <strain evidence="1 2">BLS256</strain>
    </source>
</reference>
<name>G7TC38_XANOB</name>
<dbReference type="AlphaFoldDB" id="G7TC38"/>
<gene>
    <name evidence="1" type="ORF">XOC_4594</name>
</gene>
<dbReference type="Proteomes" id="UP000008851">
    <property type="component" value="Chromosome"/>
</dbReference>
<evidence type="ECO:0000313" key="1">
    <source>
        <dbReference type="EMBL" id="AEQ98651.1"/>
    </source>
</evidence>
<sequence>MRDAMTLAINPRMRRLLSIVFWMATCVSCSAGVEILFAALWVFAASTCRDVCDTDIA</sequence>
<dbReference type="KEGG" id="xor:XOC_4594"/>
<accession>G7TC38</accession>
<dbReference type="HOGENOM" id="CLU_2995630_0_0_6"/>
<proteinExistence type="predicted"/>